<proteinExistence type="predicted"/>
<dbReference type="AlphaFoldDB" id="A0A1F8H9K2"/>
<name>A0A1F8H9K2_9BACT</name>
<organism evidence="1 2">
    <name type="scientific">Candidatus Yanofskybacteria bacterium RIFCSPLOWO2_12_FULL_43_11b</name>
    <dbReference type="NCBI Taxonomy" id="1802710"/>
    <lineage>
        <taxon>Bacteria</taxon>
        <taxon>Candidatus Yanofskyibacteriota</taxon>
    </lineage>
</organism>
<dbReference type="Proteomes" id="UP000177745">
    <property type="component" value="Unassembled WGS sequence"/>
</dbReference>
<evidence type="ECO:0000313" key="1">
    <source>
        <dbReference type="EMBL" id="OGN34272.1"/>
    </source>
</evidence>
<evidence type="ECO:0000313" key="2">
    <source>
        <dbReference type="Proteomes" id="UP000177745"/>
    </source>
</evidence>
<comment type="caution">
    <text evidence="1">The sequence shown here is derived from an EMBL/GenBank/DDBJ whole genome shotgun (WGS) entry which is preliminary data.</text>
</comment>
<gene>
    <name evidence="1" type="ORF">A3G51_00185</name>
</gene>
<sequence>MQTQKVDVVQLCEGLSSLVLKKGKFVRKLDGYDSQRDGTFSSGYREDGSVHELKTRNFTAELTKSRCSTWNLGADSVRSEERLRITYGKRSQCFVTHDLGGEVKRFGAEEMYQGTEEIKPEPWKVDSGKLPMELVANYLKRNLKKRNSKKTAVPKF</sequence>
<protein>
    <submittedName>
        <fullName evidence="1">Uncharacterized protein</fullName>
    </submittedName>
</protein>
<accession>A0A1F8H9K2</accession>
<reference evidence="1 2" key="1">
    <citation type="journal article" date="2016" name="Nat. Commun.">
        <title>Thousands of microbial genomes shed light on interconnected biogeochemical processes in an aquifer system.</title>
        <authorList>
            <person name="Anantharaman K."/>
            <person name="Brown C.T."/>
            <person name="Hug L.A."/>
            <person name="Sharon I."/>
            <person name="Castelle C.J."/>
            <person name="Probst A.J."/>
            <person name="Thomas B.C."/>
            <person name="Singh A."/>
            <person name="Wilkins M.J."/>
            <person name="Karaoz U."/>
            <person name="Brodie E.L."/>
            <person name="Williams K.H."/>
            <person name="Hubbard S.S."/>
            <person name="Banfield J.F."/>
        </authorList>
    </citation>
    <scope>NUCLEOTIDE SEQUENCE [LARGE SCALE GENOMIC DNA]</scope>
</reference>
<dbReference type="EMBL" id="MGKY01000003">
    <property type="protein sequence ID" value="OGN34272.1"/>
    <property type="molecule type" value="Genomic_DNA"/>
</dbReference>